<protein>
    <submittedName>
        <fullName evidence="1">Uncharacterized protein</fullName>
    </submittedName>
</protein>
<organism evidence="1 2">
    <name type="scientific">Natranaerobius thermophilus (strain ATCC BAA-1301 / DSM 18059 / JW/NM-WN-LF)</name>
    <dbReference type="NCBI Taxonomy" id="457570"/>
    <lineage>
        <taxon>Bacteria</taxon>
        <taxon>Bacillati</taxon>
        <taxon>Bacillota</taxon>
        <taxon>Clostridia</taxon>
        <taxon>Natranaerobiales</taxon>
        <taxon>Natranaerobiaceae</taxon>
        <taxon>Natranaerobius</taxon>
    </lineage>
</organism>
<dbReference type="STRING" id="457570.Nther_2519"/>
<dbReference type="OrthoDB" id="1907638at2"/>
<dbReference type="HOGENOM" id="CLU_120943_0_0_9"/>
<keyword evidence="2" id="KW-1185">Reference proteome</keyword>
<name>B2A1E2_NATTJ</name>
<dbReference type="EMBL" id="CP001034">
    <property type="protein sequence ID" value="ACB86080.1"/>
    <property type="molecule type" value="Genomic_DNA"/>
</dbReference>
<evidence type="ECO:0000313" key="2">
    <source>
        <dbReference type="Proteomes" id="UP000001683"/>
    </source>
</evidence>
<sequence length="198" mass="23564">MSLSDNINNAFEVVLKTYENIDKLMRYCDTISSEFNYIPISDKDFLRYKSDRDYNGWLVNSFIKLYQYQKDQELENGWKDGPIFGLNIYLIGEPSIYLAKYEFDDIHDWGSSYSVSDHWMFFRPIHAEKYGHDFEITELENHHSYFISEPAPYLKKNYKNLNRVLFTKKDLIQLTAENVGDMVFKEFDKLRAEVHGSL</sequence>
<gene>
    <name evidence="1" type="ordered locus">Nther_2519</name>
</gene>
<dbReference type="AlphaFoldDB" id="B2A1E2"/>
<dbReference type="eggNOG" id="ENOG5032URA">
    <property type="taxonomic scope" value="Bacteria"/>
</dbReference>
<accession>B2A1E2</accession>
<dbReference type="KEGG" id="nth:Nther_2519"/>
<reference evidence="1 2" key="2">
    <citation type="journal article" date="2011" name="J. Bacteriol.">
        <title>Complete genome sequence of the anaerobic, halophilic alkalithermophile Natranaerobius thermophilus JW/NM-WN-LF.</title>
        <authorList>
            <person name="Zhao B."/>
            <person name="Mesbah N.M."/>
            <person name="Dalin E."/>
            <person name="Goodwin L."/>
            <person name="Nolan M."/>
            <person name="Pitluck S."/>
            <person name="Chertkov O."/>
            <person name="Brettin T.S."/>
            <person name="Han J."/>
            <person name="Larimer F.W."/>
            <person name="Land M.L."/>
            <person name="Hauser L."/>
            <person name="Kyrpides N."/>
            <person name="Wiegel J."/>
        </authorList>
    </citation>
    <scope>NUCLEOTIDE SEQUENCE [LARGE SCALE GENOMIC DNA]</scope>
    <source>
        <strain evidence="2">ATCC BAA-1301 / DSM 18059 / JW/NM-WN-LF</strain>
    </source>
</reference>
<reference evidence="1 2" key="1">
    <citation type="submission" date="2008-04" db="EMBL/GenBank/DDBJ databases">
        <title>Complete sequence of chromosome of Natranaerobius thermophilus JW/NM-WN-LF.</title>
        <authorList>
            <consortium name="US DOE Joint Genome Institute"/>
            <person name="Copeland A."/>
            <person name="Lucas S."/>
            <person name="Lapidus A."/>
            <person name="Glavina del Rio T."/>
            <person name="Dalin E."/>
            <person name="Tice H."/>
            <person name="Bruce D."/>
            <person name="Goodwin L."/>
            <person name="Pitluck S."/>
            <person name="Chertkov O."/>
            <person name="Brettin T."/>
            <person name="Detter J.C."/>
            <person name="Han C."/>
            <person name="Kuske C.R."/>
            <person name="Schmutz J."/>
            <person name="Larimer F."/>
            <person name="Land M."/>
            <person name="Hauser L."/>
            <person name="Kyrpides N."/>
            <person name="Lykidis A."/>
            <person name="Mesbah N.M."/>
            <person name="Wiegel J."/>
        </authorList>
    </citation>
    <scope>NUCLEOTIDE SEQUENCE [LARGE SCALE GENOMIC DNA]</scope>
    <source>
        <strain evidence="2">ATCC BAA-1301 / DSM 18059 / JW/NM-WN-LF</strain>
    </source>
</reference>
<dbReference type="Proteomes" id="UP000001683">
    <property type="component" value="Chromosome"/>
</dbReference>
<dbReference type="InParanoid" id="B2A1E2"/>
<proteinExistence type="predicted"/>
<dbReference type="RefSeq" id="WP_012448924.1">
    <property type="nucleotide sequence ID" value="NC_010718.1"/>
</dbReference>
<evidence type="ECO:0000313" key="1">
    <source>
        <dbReference type="EMBL" id="ACB86080.1"/>
    </source>
</evidence>